<comment type="caution">
    <text evidence="9">The sequence shown here is derived from an EMBL/GenBank/DDBJ whole genome shotgun (WGS) entry which is preliminary data.</text>
</comment>
<evidence type="ECO:0000256" key="8">
    <source>
        <dbReference type="SAM" id="MobiDB-lite"/>
    </source>
</evidence>
<sequence>MDRGGVNGRRRGSALRRGCERGGGGRVRLRGVVHLRGLAGGAGNNNFIPTLSRANMTPNGIDFAASGGIAHRPVHQRQTIADIIGEMLGQGGLLAAVLGPNTTGGSILNGVNYASCGAGILNERDGKKIFVNRIGDGPPRVTTSTSPEAAGRPLGTVTRAREFLRRSHLLVTIGSQRLPQQTT</sequence>
<dbReference type="Proteomes" id="UP000324897">
    <property type="component" value="Unassembled WGS sequence"/>
</dbReference>
<feature type="region of interest" description="Disordered" evidence="8">
    <location>
        <begin position="1"/>
        <end position="20"/>
    </location>
</feature>
<keyword evidence="5" id="KW-0378">Hydrolase</keyword>
<dbReference type="GO" id="GO:0016787">
    <property type="term" value="F:hydrolase activity"/>
    <property type="evidence" value="ECO:0007669"/>
    <property type="project" value="UniProtKB-KW"/>
</dbReference>
<keyword evidence="3" id="KW-0964">Secreted</keyword>
<protein>
    <submittedName>
        <fullName evidence="9">Uncharacterized protein</fullName>
    </submittedName>
</protein>
<proteinExistence type="inferred from homology"/>
<dbReference type="AlphaFoldDB" id="A0A5J9SIU0"/>
<comment type="subcellular location">
    <subcellularLocation>
        <location evidence="1">Secreted</location>
    </subcellularLocation>
</comment>
<dbReference type="EMBL" id="RWGY01000830">
    <property type="protein sequence ID" value="TVT98595.1"/>
    <property type="molecule type" value="Genomic_DNA"/>
</dbReference>
<dbReference type="PANTHER" id="PTHR45650">
    <property type="entry name" value="GDSL-LIKE LIPASE/ACYLHYDROLASE-RELATED"/>
    <property type="match status" value="1"/>
</dbReference>
<dbReference type="GO" id="GO:0016042">
    <property type="term" value="P:lipid catabolic process"/>
    <property type="evidence" value="ECO:0007669"/>
    <property type="project" value="UniProtKB-KW"/>
</dbReference>
<keyword evidence="4" id="KW-0732">Signal</keyword>
<keyword evidence="10" id="KW-1185">Reference proteome</keyword>
<keyword evidence="6" id="KW-0442">Lipid degradation</keyword>
<evidence type="ECO:0000256" key="7">
    <source>
        <dbReference type="ARBA" id="ARBA00023098"/>
    </source>
</evidence>
<dbReference type="GO" id="GO:0005576">
    <property type="term" value="C:extracellular region"/>
    <property type="evidence" value="ECO:0007669"/>
    <property type="project" value="UniProtKB-SubCell"/>
</dbReference>
<name>A0A5J9SIU0_9POAL</name>
<dbReference type="Gene3D" id="3.40.50.1110">
    <property type="entry name" value="SGNH hydrolase"/>
    <property type="match status" value="1"/>
</dbReference>
<evidence type="ECO:0000256" key="5">
    <source>
        <dbReference type="ARBA" id="ARBA00022801"/>
    </source>
</evidence>
<dbReference type="InterPro" id="IPR051238">
    <property type="entry name" value="GDSL_esterase/lipase"/>
</dbReference>
<keyword evidence="7" id="KW-0443">Lipid metabolism</keyword>
<evidence type="ECO:0000256" key="3">
    <source>
        <dbReference type="ARBA" id="ARBA00022525"/>
    </source>
</evidence>
<evidence type="ECO:0000313" key="9">
    <source>
        <dbReference type="EMBL" id="TVT98595.1"/>
    </source>
</evidence>
<evidence type="ECO:0000256" key="6">
    <source>
        <dbReference type="ARBA" id="ARBA00022963"/>
    </source>
</evidence>
<accession>A0A5J9SIU0</accession>
<reference evidence="9 10" key="1">
    <citation type="journal article" date="2019" name="Sci. Rep.">
        <title>A high-quality genome of Eragrostis curvula grass provides insights into Poaceae evolution and supports new strategies to enhance forage quality.</title>
        <authorList>
            <person name="Carballo J."/>
            <person name="Santos B.A.C.M."/>
            <person name="Zappacosta D."/>
            <person name="Garbus I."/>
            <person name="Selva J.P."/>
            <person name="Gallo C.A."/>
            <person name="Diaz A."/>
            <person name="Albertini E."/>
            <person name="Caccamo M."/>
            <person name="Echenique V."/>
        </authorList>
    </citation>
    <scope>NUCLEOTIDE SEQUENCE [LARGE SCALE GENOMIC DNA]</scope>
    <source>
        <strain evidence="10">cv. Victoria</strain>
        <tissue evidence="9">Leaf</tissue>
    </source>
</reference>
<dbReference type="InterPro" id="IPR036514">
    <property type="entry name" value="SGNH_hydro_sf"/>
</dbReference>
<evidence type="ECO:0000313" key="10">
    <source>
        <dbReference type="Proteomes" id="UP000324897"/>
    </source>
</evidence>
<evidence type="ECO:0000256" key="4">
    <source>
        <dbReference type="ARBA" id="ARBA00022729"/>
    </source>
</evidence>
<dbReference type="PANTHER" id="PTHR45650:SF90">
    <property type="entry name" value="OS07G0668300 PROTEIN"/>
    <property type="match status" value="1"/>
</dbReference>
<evidence type="ECO:0000256" key="1">
    <source>
        <dbReference type="ARBA" id="ARBA00004613"/>
    </source>
</evidence>
<dbReference type="Gramene" id="TVT98595">
    <property type="protein sequence ID" value="TVT98595"/>
    <property type="gene ID" value="EJB05_56092"/>
</dbReference>
<evidence type="ECO:0000256" key="2">
    <source>
        <dbReference type="ARBA" id="ARBA00008668"/>
    </source>
</evidence>
<comment type="similarity">
    <text evidence="2">Belongs to the 'GDSL' lipolytic enzyme family.</text>
</comment>
<organism evidence="9 10">
    <name type="scientific">Eragrostis curvula</name>
    <name type="common">weeping love grass</name>
    <dbReference type="NCBI Taxonomy" id="38414"/>
    <lineage>
        <taxon>Eukaryota</taxon>
        <taxon>Viridiplantae</taxon>
        <taxon>Streptophyta</taxon>
        <taxon>Embryophyta</taxon>
        <taxon>Tracheophyta</taxon>
        <taxon>Spermatophyta</taxon>
        <taxon>Magnoliopsida</taxon>
        <taxon>Liliopsida</taxon>
        <taxon>Poales</taxon>
        <taxon>Poaceae</taxon>
        <taxon>PACMAD clade</taxon>
        <taxon>Chloridoideae</taxon>
        <taxon>Eragrostideae</taxon>
        <taxon>Eragrostidinae</taxon>
        <taxon>Eragrostis</taxon>
    </lineage>
</organism>
<gene>
    <name evidence="9" type="ORF">EJB05_56092</name>
</gene>